<evidence type="ECO:0000256" key="1">
    <source>
        <dbReference type="SAM" id="MobiDB-lite"/>
    </source>
</evidence>
<feature type="compositionally biased region" description="Pro residues" evidence="1">
    <location>
        <begin position="201"/>
        <end position="212"/>
    </location>
</feature>
<accession>A0A443IT77</accession>
<feature type="compositionally biased region" description="Low complexity" evidence="1">
    <location>
        <begin position="282"/>
        <end position="300"/>
    </location>
</feature>
<dbReference type="EMBL" id="SAUW01000012">
    <property type="protein sequence ID" value="RWR10444.1"/>
    <property type="molecule type" value="Genomic_DNA"/>
</dbReference>
<evidence type="ECO:0000313" key="2">
    <source>
        <dbReference type="EMBL" id="RWR10444.1"/>
    </source>
</evidence>
<keyword evidence="3" id="KW-1185">Reference proteome</keyword>
<feature type="region of interest" description="Disordered" evidence="1">
    <location>
        <begin position="253"/>
        <end position="439"/>
    </location>
</feature>
<reference evidence="2 3" key="1">
    <citation type="submission" date="2019-01" db="EMBL/GenBank/DDBJ databases">
        <title>Sinorhodobacter populi sp. nov. isolated from the symptomatic bark tissue of Populus euramericana canker.</title>
        <authorList>
            <person name="Xu G."/>
        </authorList>
    </citation>
    <scope>NUCLEOTIDE SEQUENCE [LARGE SCALE GENOMIC DNA]</scope>
    <source>
        <strain evidence="2 3">2D-5</strain>
    </source>
</reference>
<feature type="compositionally biased region" description="Basic and acidic residues" evidence="1">
    <location>
        <begin position="260"/>
        <end position="279"/>
    </location>
</feature>
<organism evidence="2 3">
    <name type="scientific">Paenirhodobacter populi</name>
    <dbReference type="NCBI Taxonomy" id="2306993"/>
    <lineage>
        <taxon>Bacteria</taxon>
        <taxon>Pseudomonadati</taxon>
        <taxon>Pseudomonadota</taxon>
        <taxon>Alphaproteobacteria</taxon>
        <taxon>Rhodobacterales</taxon>
        <taxon>Rhodobacter group</taxon>
        <taxon>Paenirhodobacter</taxon>
    </lineage>
</organism>
<feature type="region of interest" description="Disordered" evidence="1">
    <location>
        <begin position="527"/>
        <end position="591"/>
    </location>
</feature>
<name>A0A443IT77_9RHOB</name>
<comment type="caution">
    <text evidence="2">The sequence shown here is derived from an EMBL/GenBank/DDBJ whole genome shotgun (WGS) entry which is preliminary data.</text>
</comment>
<feature type="compositionally biased region" description="Low complexity" evidence="1">
    <location>
        <begin position="468"/>
        <end position="481"/>
    </location>
</feature>
<reference evidence="2 3" key="2">
    <citation type="submission" date="2019-01" db="EMBL/GenBank/DDBJ databases">
        <authorList>
            <person name="Li Y."/>
        </authorList>
    </citation>
    <scope>NUCLEOTIDE SEQUENCE [LARGE SCALE GENOMIC DNA]</scope>
    <source>
        <strain evidence="2 3">2D-5</strain>
    </source>
</reference>
<feature type="compositionally biased region" description="Basic residues" evidence="1">
    <location>
        <begin position="311"/>
        <end position="349"/>
    </location>
</feature>
<evidence type="ECO:0000313" key="3">
    <source>
        <dbReference type="Proteomes" id="UP000285710"/>
    </source>
</evidence>
<protein>
    <submittedName>
        <fullName evidence="2">Uncharacterized protein</fullName>
    </submittedName>
</protein>
<gene>
    <name evidence="2" type="ORF">D2T33_12330</name>
</gene>
<dbReference type="AlphaFoldDB" id="A0A443IT77"/>
<feature type="compositionally biased region" description="Basic and acidic residues" evidence="1">
    <location>
        <begin position="214"/>
        <end position="226"/>
    </location>
</feature>
<feature type="region of interest" description="Disordered" evidence="1">
    <location>
        <begin position="1"/>
        <end position="22"/>
    </location>
</feature>
<feature type="compositionally biased region" description="Low complexity" evidence="1">
    <location>
        <begin position="531"/>
        <end position="545"/>
    </location>
</feature>
<proteinExistence type="predicted"/>
<dbReference type="Proteomes" id="UP000285710">
    <property type="component" value="Unassembled WGS sequence"/>
</dbReference>
<feature type="region of interest" description="Disordered" evidence="1">
    <location>
        <begin position="126"/>
        <end position="226"/>
    </location>
</feature>
<sequence>MPAPPHQHAARPSPGEGPQRRRGGWISRCRLLAAQRPSGSCHPRLLSGRNIAARVAGKAALSGVEEGSQEAAEAISTRHGVNQGAGTDISETEGTFGDFILGALCGALGGAPAGAIAGIPRGERTDDAQLESAPQPEPEILGDDGSVAEAPAAPMTPDSPSPDVGAAEPSMSAAEPGPINPSVDPAAGPISAALARAPDLTPQPEPETPAPRLPDQKPGGEVRLYDDDAGIVRDAVVLGESQQGIRIRFDGNEYDLDPQTFDRARSTARQKDEEAKGAKTDAAPPAAAADASAISPQSAPRTPEDTLKLQNLRRRLRMVRRASRPRAWKRRARKPCAKLSPRRSLRLKRGPQMPHPKPPKTLWEAVTPPGGNGGDKPAGSGDVALDPENRSPDMGAPDGPVMAGTVEDQVRDDVQPQSDAELIEDTAQSSLTPDDRADRLRSRIDYIQGQARSNGWTGKLVAERDAAQAELQQIEAEPGQPAQGGAGDVGNQASPVPPAIPDGADQAEGNQPISLENKAAEALTTPEGNQATAVADAATEAVPETTEPRRRRGITARGMPAGTASNCPSRTRKAANGAAPGGMARSGPSPCPPTIDISGARQVLMEITSIFTWGQTRRAIRCSSLTRRTPTPAPLMSTRSWSASGMRPMPLRLTTLASRMALALIGAARSRRCRSRS</sequence>
<feature type="region of interest" description="Disordered" evidence="1">
    <location>
        <begin position="468"/>
        <end position="511"/>
    </location>
</feature>